<dbReference type="Proteomes" id="UP001194746">
    <property type="component" value="Unassembled WGS sequence"/>
</dbReference>
<dbReference type="InterPro" id="IPR013120">
    <property type="entry name" value="FAR_NAD-bd"/>
</dbReference>
<dbReference type="GO" id="GO:0016020">
    <property type="term" value="C:membrane"/>
    <property type="evidence" value="ECO:0007669"/>
    <property type="project" value="UniProtKB-SubCell"/>
</dbReference>
<comment type="caution">
    <text evidence="16">The sequence shown here is derived from an EMBL/GenBank/DDBJ whole genome shotgun (WGS) entry which is preliminary data.</text>
</comment>
<dbReference type="FunFam" id="1.20.1250.20:FF:000018">
    <property type="entry name" value="MFS transporter permease"/>
    <property type="match status" value="1"/>
</dbReference>
<feature type="transmembrane region" description="Helical" evidence="13">
    <location>
        <begin position="1071"/>
        <end position="1094"/>
    </location>
</feature>
<evidence type="ECO:0000256" key="4">
    <source>
        <dbReference type="ARBA" id="ARBA00010139"/>
    </source>
</evidence>
<dbReference type="InterPro" id="IPR020806">
    <property type="entry name" value="PKS_PP-bd"/>
</dbReference>
<dbReference type="Gene3D" id="3.40.50.12780">
    <property type="entry name" value="N-terminal domain of ligase-like"/>
    <property type="match status" value="1"/>
</dbReference>
<evidence type="ECO:0000256" key="8">
    <source>
        <dbReference type="ARBA" id="ARBA00022630"/>
    </source>
</evidence>
<dbReference type="Pfam" id="PF23562">
    <property type="entry name" value="AMP-binding_C_3"/>
    <property type="match status" value="1"/>
</dbReference>
<feature type="transmembrane region" description="Helical" evidence="13">
    <location>
        <begin position="748"/>
        <end position="767"/>
    </location>
</feature>
<dbReference type="InterPro" id="IPR036188">
    <property type="entry name" value="FAD/NAD-bd_sf"/>
</dbReference>
<evidence type="ECO:0000256" key="13">
    <source>
        <dbReference type="SAM" id="Phobius"/>
    </source>
</evidence>
<feature type="transmembrane region" description="Helical" evidence="13">
    <location>
        <begin position="809"/>
        <end position="829"/>
    </location>
</feature>
<dbReference type="InterPro" id="IPR020846">
    <property type="entry name" value="MFS_dom"/>
</dbReference>
<dbReference type="SUPFAM" id="SSF103473">
    <property type="entry name" value="MFS general substrate transporter"/>
    <property type="match status" value="1"/>
</dbReference>
<evidence type="ECO:0000256" key="9">
    <source>
        <dbReference type="ARBA" id="ARBA00022692"/>
    </source>
</evidence>
<dbReference type="InterPro" id="IPR051209">
    <property type="entry name" value="FAD-bind_Monooxygenase_sf"/>
</dbReference>
<comment type="similarity">
    <text evidence="3">Belongs to the major facilitator superfamily.</text>
</comment>
<dbReference type="EMBL" id="VCAU01000008">
    <property type="protein sequence ID" value="KAF9893335.1"/>
    <property type="molecule type" value="Genomic_DNA"/>
</dbReference>
<dbReference type="Gene3D" id="1.20.1250.20">
    <property type="entry name" value="MFS general substrate transporter like domains"/>
    <property type="match status" value="2"/>
</dbReference>
<comment type="cofactor">
    <cofactor evidence="1">
        <name>FAD</name>
        <dbReference type="ChEBI" id="CHEBI:57692"/>
    </cofactor>
</comment>
<feature type="transmembrane region" description="Helical" evidence="13">
    <location>
        <begin position="719"/>
        <end position="741"/>
    </location>
</feature>
<dbReference type="PANTHER" id="PTHR42877:SF12">
    <property type="entry name" value="MONOOXYGENASE"/>
    <property type="match status" value="1"/>
</dbReference>
<feature type="transmembrane region" description="Helical" evidence="13">
    <location>
        <begin position="948"/>
        <end position="968"/>
    </location>
</feature>
<dbReference type="Gene3D" id="1.10.1200.10">
    <property type="entry name" value="ACP-like"/>
    <property type="match status" value="1"/>
</dbReference>
<keyword evidence="17" id="KW-1185">Reference proteome</keyword>
<reference evidence="16" key="1">
    <citation type="journal article" date="2019" name="Beilstein J. Org. Chem.">
        <title>Nanangenines: drimane sesquiterpenoids as the dominant metabolite cohort of a novel Australian fungus, Aspergillus nanangensis.</title>
        <authorList>
            <person name="Lacey H.J."/>
            <person name="Gilchrist C.L.M."/>
            <person name="Crombie A."/>
            <person name="Kalaitzis J.A."/>
            <person name="Vuong D."/>
            <person name="Rutledge P.J."/>
            <person name="Turner P."/>
            <person name="Pitt J.I."/>
            <person name="Lacey E."/>
            <person name="Chooi Y.H."/>
            <person name="Piggott A.M."/>
        </authorList>
    </citation>
    <scope>NUCLEOTIDE SEQUENCE</scope>
    <source>
        <strain evidence="16">MST-FP2251</strain>
    </source>
</reference>
<keyword evidence="10" id="KW-0274">FAD</keyword>
<dbReference type="SUPFAM" id="SSF51905">
    <property type="entry name" value="FAD/NAD(P)-binding domain"/>
    <property type="match status" value="3"/>
</dbReference>
<evidence type="ECO:0000313" key="16">
    <source>
        <dbReference type="EMBL" id="KAF9893335.1"/>
    </source>
</evidence>
<evidence type="ECO:0000256" key="5">
    <source>
        <dbReference type="ARBA" id="ARBA00022448"/>
    </source>
</evidence>
<name>A0AAD4GY28_ASPNN</name>
<dbReference type="InterPro" id="IPR009081">
    <property type="entry name" value="PP-bd_ACP"/>
</dbReference>
<keyword evidence="5" id="KW-0813">Transport</keyword>
<dbReference type="SUPFAM" id="SSF47336">
    <property type="entry name" value="ACP-like"/>
    <property type="match status" value="1"/>
</dbReference>
<keyword evidence="12 13" id="KW-0472">Membrane</keyword>
<dbReference type="InterPro" id="IPR036259">
    <property type="entry name" value="MFS_trans_sf"/>
</dbReference>
<dbReference type="GO" id="GO:0022857">
    <property type="term" value="F:transmembrane transporter activity"/>
    <property type="evidence" value="ECO:0007669"/>
    <property type="project" value="InterPro"/>
</dbReference>
<dbReference type="Pfam" id="PF07690">
    <property type="entry name" value="MFS_1"/>
    <property type="match status" value="1"/>
</dbReference>
<evidence type="ECO:0008006" key="18">
    <source>
        <dbReference type="Google" id="ProtNLM"/>
    </source>
</evidence>
<keyword evidence="9 13" id="KW-0812">Transmembrane</keyword>
<dbReference type="InterPro" id="IPR042099">
    <property type="entry name" value="ANL_N_sf"/>
</dbReference>
<dbReference type="Pfam" id="PF00550">
    <property type="entry name" value="PP-binding"/>
    <property type="match status" value="1"/>
</dbReference>
<dbReference type="SMART" id="SM00823">
    <property type="entry name" value="PKS_PP"/>
    <property type="match status" value="1"/>
</dbReference>
<keyword evidence="8" id="KW-0285">Flavoprotein</keyword>
<evidence type="ECO:0000313" key="17">
    <source>
        <dbReference type="Proteomes" id="UP001194746"/>
    </source>
</evidence>
<gene>
    <name evidence="16" type="ORF">FE257_011767</name>
</gene>
<evidence type="ECO:0000256" key="11">
    <source>
        <dbReference type="ARBA" id="ARBA00022989"/>
    </source>
</evidence>
<dbReference type="InterPro" id="IPR020845">
    <property type="entry name" value="AMP-binding_CS"/>
</dbReference>
<evidence type="ECO:0000256" key="6">
    <source>
        <dbReference type="ARBA" id="ARBA00022450"/>
    </source>
</evidence>
<keyword evidence="11 13" id="KW-1133">Transmembrane helix</keyword>
<dbReference type="InterPro" id="IPR036291">
    <property type="entry name" value="NAD(P)-bd_dom_sf"/>
</dbReference>
<evidence type="ECO:0000256" key="1">
    <source>
        <dbReference type="ARBA" id="ARBA00001974"/>
    </source>
</evidence>
<dbReference type="PROSITE" id="PS50850">
    <property type="entry name" value="MFS"/>
    <property type="match status" value="1"/>
</dbReference>
<dbReference type="SUPFAM" id="SSF51735">
    <property type="entry name" value="NAD(P)-binding Rossmann-fold domains"/>
    <property type="match status" value="1"/>
</dbReference>
<dbReference type="PROSITE" id="PS50075">
    <property type="entry name" value="CARRIER"/>
    <property type="match status" value="1"/>
</dbReference>
<comment type="similarity">
    <text evidence="4">Belongs to the FAD-binding monooxygenase family.</text>
</comment>
<dbReference type="SUPFAM" id="SSF56801">
    <property type="entry name" value="Acetyl-CoA synthetase-like"/>
    <property type="match status" value="1"/>
</dbReference>
<evidence type="ECO:0000256" key="10">
    <source>
        <dbReference type="ARBA" id="ARBA00022827"/>
    </source>
</evidence>
<dbReference type="Pfam" id="PF13450">
    <property type="entry name" value="NAD_binding_8"/>
    <property type="match status" value="1"/>
</dbReference>
<dbReference type="InterPro" id="IPR036736">
    <property type="entry name" value="ACP-like_sf"/>
</dbReference>
<organism evidence="16 17">
    <name type="scientific">Aspergillus nanangensis</name>
    <dbReference type="NCBI Taxonomy" id="2582783"/>
    <lineage>
        <taxon>Eukaryota</taxon>
        <taxon>Fungi</taxon>
        <taxon>Dikarya</taxon>
        <taxon>Ascomycota</taxon>
        <taxon>Pezizomycotina</taxon>
        <taxon>Eurotiomycetes</taxon>
        <taxon>Eurotiomycetidae</taxon>
        <taxon>Eurotiales</taxon>
        <taxon>Aspergillaceae</taxon>
        <taxon>Aspergillus</taxon>
        <taxon>Aspergillus subgen. Circumdati</taxon>
    </lineage>
</organism>
<dbReference type="PANTHER" id="PTHR42877">
    <property type="entry name" value="L-ORNITHINE N(5)-MONOOXYGENASE-RELATED"/>
    <property type="match status" value="1"/>
</dbReference>
<dbReference type="InterPro" id="IPR000873">
    <property type="entry name" value="AMP-dep_synth/lig_dom"/>
</dbReference>
<reference evidence="16" key="2">
    <citation type="submission" date="2020-02" db="EMBL/GenBank/DDBJ databases">
        <authorList>
            <person name="Gilchrist C.L.M."/>
            <person name="Chooi Y.-H."/>
        </authorList>
    </citation>
    <scope>NUCLEOTIDE SEQUENCE</scope>
    <source>
        <strain evidence="16">MST-FP2251</strain>
    </source>
</reference>
<feature type="domain" description="Carrier" evidence="14">
    <location>
        <begin position="1653"/>
        <end position="1731"/>
    </location>
</feature>
<dbReference type="PROSITE" id="PS00455">
    <property type="entry name" value="AMP_BINDING"/>
    <property type="match status" value="1"/>
</dbReference>
<dbReference type="Pfam" id="PF07993">
    <property type="entry name" value="NAD_binding_4"/>
    <property type="match status" value="1"/>
</dbReference>
<keyword evidence="6" id="KW-0596">Phosphopantetheine</keyword>
<dbReference type="GO" id="GO:0031177">
    <property type="term" value="F:phosphopantetheine binding"/>
    <property type="evidence" value="ECO:0007669"/>
    <property type="project" value="InterPro"/>
</dbReference>
<keyword evidence="7" id="KW-0597">Phosphoprotein</keyword>
<dbReference type="Gene3D" id="3.50.50.60">
    <property type="entry name" value="FAD/NAD(P)-binding domain"/>
    <property type="match status" value="2"/>
</dbReference>
<comment type="subcellular location">
    <subcellularLocation>
        <location evidence="2">Membrane</location>
        <topology evidence="2">Multi-pass membrane protein</topology>
    </subcellularLocation>
</comment>
<evidence type="ECO:0000256" key="2">
    <source>
        <dbReference type="ARBA" id="ARBA00004141"/>
    </source>
</evidence>
<accession>A0AAD4GY28</accession>
<proteinExistence type="inferred from homology"/>
<feature type="transmembrane region" description="Helical" evidence="13">
    <location>
        <begin position="980"/>
        <end position="1001"/>
    </location>
</feature>
<protein>
    <recommendedName>
        <fullName evidence="18">Major facilitator superfamily (MFS) profile domain-containing protein</fullName>
    </recommendedName>
</protein>
<evidence type="ECO:0000256" key="3">
    <source>
        <dbReference type="ARBA" id="ARBA00008335"/>
    </source>
</evidence>
<evidence type="ECO:0000256" key="12">
    <source>
        <dbReference type="ARBA" id="ARBA00023136"/>
    </source>
</evidence>
<evidence type="ECO:0000256" key="7">
    <source>
        <dbReference type="ARBA" id="ARBA00022553"/>
    </source>
</evidence>
<dbReference type="Pfam" id="PF00501">
    <property type="entry name" value="AMP-binding"/>
    <property type="match status" value="1"/>
</dbReference>
<dbReference type="Gene3D" id="3.40.50.720">
    <property type="entry name" value="NAD(P)-binding Rossmann-like Domain"/>
    <property type="match status" value="1"/>
</dbReference>
<feature type="domain" description="Major facilitator superfamily (MFS) profile" evidence="15">
    <location>
        <begin position="682"/>
        <end position="1097"/>
    </location>
</feature>
<evidence type="ECO:0000259" key="15">
    <source>
        <dbReference type="PROSITE" id="PS50850"/>
    </source>
</evidence>
<dbReference type="InterPro" id="IPR011701">
    <property type="entry name" value="MFS"/>
</dbReference>
<dbReference type="FunFam" id="1.20.1250.20:FF:000013">
    <property type="entry name" value="MFS general substrate transporter"/>
    <property type="match status" value="1"/>
</dbReference>
<evidence type="ECO:0000259" key="14">
    <source>
        <dbReference type="PROSITE" id="PS50075"/>
    </source>
</evidence>
<feature type="transmembrane region" description="Helical" evidence="13">
    <location>
        <begin position="916"/>
        <end position="936"/>
    </location>
</feature>
<feature type="transmembrane region" description="Helical" evidence="13">
    <location>
        <begin position="841"/>
        <end position="864"/>
    </location>
</feature>
<feature type="transmembrane region" description="Helical" evidence="13">
    <location>
        <begin position="779"/>
        <end position="800"/>
    </location>
</feature>
<sequence length="2155" mass="238811">MSKMDFSLPPQERASKYFAGLQPTPASPGTATEAYREIDDLAYALSRVPMLTPRPLKIVAVGAGFGGIALARAVRVGQIPGASLTIYEKNAGVGGTWHENRYPGCACDVPAHSYQFTWAPNPHWTQFFASAPEIKQYFEDCADQNDLRQYIRLSHKVVAAKWIDERQVWQLQVTRTTGADIVVSSPGVTEGETEDTFIEECDVFVNASGFFNNWKWPRGVLGRETFHGRMLHTAAWPTDADKDIDGKVVSIIGNGSSGIQVLPAILDRVKKVYVHIRSPTWITSRIGERFAGPKGVNLVFTPEQKARWEKHPDEYLEFRKEMEADVNRRFKLFMDHTPEQQQAREASLENLKQKLAAKPELMELLQPEFAVGCRRPTPGIGYLEALVSPKCEVIWGGVAEFTERGIRTVEGIETETDTIICATGFELSYAPRFPIIGRSNINLQEKWLKAPESYLSVAAADMPNYFTILGPASPLGHGSLVTSIEMSVQFICNMTRKLQTQNYSSVCPKPLVPRAYQLHALRFLERTVWASSCTSTYKNGTKDGELRSLHPGSRTQLFELLANPRYEDFNWTSLCEGHMGFAWMANGFTIDEETQNPDRDLTWFVNPPDRYAKAITKQANRANGVNDKITAQFTMDVKSESSTPPEHIEHCAVKDGEGISNNTDQHDPKLVRSVKWKVDKRLCFVIALMYSICQIDRHNVSNAVIAGMGEEIDLTGNHYSTIVVIFFPFYTLFQPPMTVIARKIGPRIFLGGITVAWGLVMVGFGLVNDWKALVGLRAALGILEAGFFPTCVFLIGTWYVRHEVAKRIAFFYLFGNAVGGFGGILAYGLQQMHGQAGHAGWRWIFIMEGAITCVLGLVGYFWIVDFPEDARRTKWFLTDEEVNLMIDRVEKDRGDAHLTPFDFKEYISHAADWRGWLFAVNFAMTSAVIYAVAYFLPIVLRDGLKFSVAQAQTLVTPCYVFGGILGFCESWLSDRYRSRYTVLVFNSLLEVIGICVLGFATNSSVRYFGAFILVAGANANLPACLTYQSNNITGQWRRAFGSALVVGSGGVGGVLGTLVFREQDSPGYRPGLYTCLIAAIMTIVSVSITTVYMARKNAQQARGKALIEGTEGFRYTLIDTGGSSPSHRAPWTIDELVRFRRHEDPDRTAVIFPVNKESYSGYTMRQLDSYALSVARQYSKMVPAKTSSAEPHRVVAVQGSPDFEYLITLLALSKLGHSTLLLSPRLSTEASHHLLSATRAELLLTTDTGGIAAELKQQVKVAPIATLNNSFLHSLESIDDSNLAPGLHTKSEHNKAVWILHSSGSTGLPRPVPITHRSALWRYSDRLESLGLNTLTTLPLFHAHGMTSFFRAIFAQKTILMYNLAVPITTDRLIELTKNQKFELFSSVPFTLKVLAESERGVNLLRSFQVVTSGGGPIGHALGESLVKKGVRLVSIYGSSEAGTLMTSLRPADDHLWDWLRPLYDGLLQFRPQGDKLLELVVPAEWPTKVDQNLPDGSWSTKDLFVRHPTIEAYQYAGRLDDVLVMENGEKTNPVSVEAEISKDTLVEAAVLFGHGRSALGLAVVPSPSAAKLPKDHILRTIWPAIQAAQESLPTYARMTSDMVVILDVGTKYPRTDKGTVIRQAFYNQFATEIDRLYRGAQLEHKISFKAVDDAKKFISSAAAKVLHLSPPDIVPHDVDFSDQGMDSLQATQLLGMINSEVDLHGNHLDLGVVFDKSSVQLLADEVFRRCNRVSDTQEVESDETATQNMIEKYSQNLPHHIPTETEYTDRGVILTGATGSLGAHLLAQLAADPSITQIWCLVRAKSQLEAQNRVQQSLTERGLLSELPPTNLTKVVYIPASLSEPSLGIDTDTYTRILAHTTDILHCGWPVNFNRNLRSFERDGIQGLRNLIKTALRTRGPVPARVVLFSSIGTAMRTPTAEIPEEIPTHVSHAQATGYAQSKYVAEHICRIASGERGVSTAIVRIGQIIGDTQHGIWNGSEATPLMVRSVKAVGCLPALEERLEWLPVDVVAKVTTEIISGTGEEGGGGQGKCEVFNVVNPHAMDWKTGFLPILREKGLQFDIVEPRLWLEKLQQSDPDPTTNPTIKLLGYYTRKIASAESQTAKVQESWCSERTKLRSPAFAAVQAPDTRLLGKVLDYFDGQWGLPKSKALS</sequence>
<feature type="transmembrane region" description="Helical" evidence="13">
    <location>
        <begin position="1039"/>
        <end position="1059"/>
    </location>
</feature>